<evidence type="ECO:0008006" key="3">
    <source>
        <dbReference type="Google" id="ProtNLM"/>
    </source>
</evidence>
<dbReference type="InterPro" id="IPR011006">
    <property type="entry name" value="CheY-like_superfamily"/>
</dbReference>
<dbReference type="RefSeq" id="WP_171411963.1">
    <property type="nucleotide sequence ID" value="NZ_JABFJW010000005.1"/>
</dbReference>
<protein>
    <recommendedName>
        <fullName evidence="3">Response regulator</fullName>
    </recommendedName>
</protein>
<dbReference type="Gene3D" id="3.40.50.2300">
    <property type="match status" value="1"/>
</dbReference>
<sequence length="237" mass="26063">MLSLLAGVFRFAMLKWFSGKKPSLEQMTAELPRAEVLRRGRVVILDDEAPEMIADIRRQGVAVDHWTSTADPSFGRLESGFYDILLLDYGGIGRNFGQDEGLDVLRHLKRVNPALKILAFSSRTFDASKSDFFRLSDGVIRKDAGIREMMEQLETHLARALTPATYHKAICTTLGIDPDSETAKRIGRLILQTAEHPKKNGQLLETLRATAGTAGTATIESFAGKAVDLVIASMATT</sequence>
<dbReference type="Proteomes" id="UP000528460">
    <property type="component" value="Unassembled WGS sequence"/>
</dbReference>
<evidence type="ECO:0000313" key="2">
    <source>
        <dbReference type="Proteomes" id="UP000528460"/>
    </source>
</evidence>
<comment type="caution">
    <text evidence="1">The sequence shown here is derived from an EMBL/GenBank/DDBJ whole genome shotgun (WGS) entry which is preliminary data.</text>
</comment>
<evidence type="ECO:0000313" key="1">
    <source>
        <dbReference type="EMBL" id="NOK07688.1"/>
    </source>
</evidence>
<dbReference type="AlphaFoldDB" id="A0A7Y4NB00"/>
<gene>
    <name evidence="1" type="ORF">HNS30_01305</name>
</gene>
<reference evidence="1 2" key="1">
    <citation type="submission" date="2020-05" db="EMBL/GenBank/DDBJ databases">
        <authorList>
            <person name="Whitworth D."/>
        </authorList>
    </citation>
    <scope>NUCLEOTIDE SEQUENCE [LARGE SCALE GENOMIC DNA]</scope>
    <source>
        <strain evidence="1 2">CA046A</strain>
    </source>
</reference>
<accession>A0A7Y4NB00</accession>
<dbReference type="SUPFAM" id="SSF52172">
    <property type="entry name" value="CheY-like"/>
    <property type="match status" value="1"/>
</dbReference>
<dbReference type="EMBL" id="JABFJW010000005">
    <property type="protein sequence ID" value="NOK07688.1"/>
    <property type="molecule type" value="Genomic_DNA"/>
</dbReference>
<proteinExistence type="predicted"/>
<name>A0A7Y4NB00_9BACT</name>
<organism evidence="1 2">
    <name type="scientific">Corallococcus exercitus</name>
    <dbReference type="NCBI Taxonomy" id="2316736"/>
    <lineage>
        <taxon>Bacteria</taxon>
        <taxon>Pseudomonadati</taxon>
        <taxon>Myxococcota</taxon>
        <taxon>Myxococcia</taxon>
        <taxon>Myxococcales</taxon>
        <taxon>Cystobacterineae</taxon>
        <taxon>Myxococcaceae</taxon>
        <taxon>Corallococcus</taxon>
    </lineage>
</organism>